<dbReference type="GO" id="GO:0005829">
    <property type="term" value="C:cytosol"/>
    <property type="evidence" value="ECO:0007669"/>
    <property type="project" value="TreeGrafter"/>
</dbReference>
<name>A0A0U5JLW6_LIMRT</name>
<dbReference type="Pfam" id="PF00296">
    <property type="entry name" value="Bac_luciferase"/>
    <property type="match status" value="1"/>
</dbReference>
<dbReference type="EMBL" id="LN887291">
    <property type="protein sequence ID" value="CUR37837.1"/>
    <property type="molecule type" value="Genomic_DNA"/>
</dbReference>
<gene>
    <name evidence="4" type="ORF">LRLP16767_LRPG3B_01636</name>
</gene>
<dbReference type="Gene3D" id="3.20.20.30">
    <property type="entry name" value="Luciferase-like domain"/>
    <property type="match status" value="1"/>
</dbReference>
<evidence type="ECO:0000256" key="2">
    <source>
        <dbReference type="ARBA" id="ARBA00023033"/>
    </source>
</evidence>
<dbReference type="InterPro" id="IPR036661">
    <property type="entry name" value="Luciferase-like_sf"/>
</dbReference>
<evidence type="ECO:0000259" key="3">
    <source>
        <dbReference type="Pfam" id="PF00296"/>
    </source>
</evidence>
<sequence>MRVVLLNKNIYDIKYLQKISKRKEQLIMNVELGISTFGETTPLEKTGKAISHDERIRNLIEEVELADQVGIDAYAIGEHHRKDFAVSAPEIIIAMAAAKTKQIHLSSATTNLPTIDPIRVFEQYATIDAMAPGRIEIMAGRGSFTEAFDLFGYDLDNYDELFKEKLDMLVEINRNEILDWPQGKFTPKVDHIGIYPRPKKPLKISLATGGNPNSTIRAAEMGLPIVYAIIGGQMDAFKPLVQLYRVVAEKTGHKLSEMPVSAHSWGWLSDDKEKAIKEYFYPTKLLVDTISKERPQWTGMTYEQYLESIGENGVIFVGDADTVADKIIKMMELLGLKRFYLHLPIASMPHKDVLKAIEIYGKEVVPKVKKYFKDKSKLNDFSIKWKE</sequence>
<protein>
    <submittedName>
        <fullName evidence="4">Oxidoreductase</fullName>
    </submittedName>
</protein>
<dbReference type="GO" id="GO:0016705">
    <property type="term" value="F:oxidoreductase activity, acting on paired donors, with incorporation or reduction of molecular oxygen"/>
    <property type="evidence" value="ECO:0007669"/>
    <property type="project" value="InterPro"/>
</dbReference>
<keyword evidence="2" id="KW-0503">Monooxygenase</keyword>
<dbReference type="InterPro" id="IPR050766">
    <property type="entry name" value="Bact_Lucif_Oxidored"/>
</dbReference>
<reference evidence="4" key="1">
    <citation type="submission" date="2015-10" db="EMBL/GenBank/DDBJ databases">
        <authorList>
            <person name="Gilbert D.G."/>
        </authorList>
    </citation>
    <scope>NUCLEOTIDE SEQUENCE</scope>
    <source>
        <strain evidence="4">Pg-3b</strain>
    </source>
</reference>
<dbReference type="AlphaFoldDB" id="A0A0U5JLW6"/>
<dbReference type="SUPFAM" id="SSF51679">
    <property type="entry name" value="Bacterial luciferase-like"/>
    <property type="match status" value="1"/>
</dbReference>
<dbReference type="InterPro" id="IPR011251">
    <property type="entry name" value="Luciferase-like_dom"/>
</dbReference>
<dbReference type="PANTHER" id="PTHR30137:SF8">
    <property type="entry name" value="BLR5498 PROTEIN"/>
    <property type="match status" value="1"/>
</dbReference>
<dbReference type="PANTHER" id="PTHR30137">
    <property type="entry name" value="LUCIFERASE-LIKE MONOOXYGENASE"/>
    <property type="match status" value="1"/>
</dbReference>
<keyword evidence="1" id="KW-0560">Oxidoreductase</keyword>
<dbReference type="GO" id="GO:0004497">
    <property type="term" value="F:monooxygenase activity"/>
    <property type="evidence" value="ECO:0007669"/>
    <property type="project" value="UniProtKB-KW"/>
</dbReference>
<evidence type="ECO:0000313" key="4">
    <source>
        <dbReference type="EMBL" id="CUR37837.1"/>
    </source>
</evidence>
<organism evidence="4">
    <name type="scientific">Limosilactobacillus reuteri</name>
    <name type="common">Lactobacillus reuteri</name>
    <dbReference type="NCBI Taxonomy" id="1598"/>
    <lineage>
        <taxon>Bacteria</taxon>
        <taxon>Bacillati</taxon>
        <taxon>Bacillota</taxon>
        <taxon>Bacilli</taxon>
        <taxon>Lactobacillales</taxon>
        <taxon>Lactobacillaceae</taxon>
        <taxon>Limosilactobacillus</taxon>
    </lineage>
</organism>
<proteinExistence type="predicted"/>
<accession>A0A0U5JLW6</accession>
<feature type="domain" description="Luciferase-like" evidence="3">
    <location>
        <begin position="38"/>
        <end position="332"/>
    </location>
</feature>
<evidence type="ECO:0000256" key="1">
    <source>
        <dbReference type="ARBA" id="ARBA00023002"/>
    </source>
</evidence>